<organism evidence="8 9">
    <name type="scientific">Candidatus Korobacter versatilis</name>
    <dbReference type="NCBI Taxonomy" id="658062"/>
    <lineage>
        <taxon>Bacteria</taxon>
        <taxon>Pseudomonadati</taxon>
        <taxon>Acidobacteriota</taxon>
        <taxon>Terriglobia</taxon>
        <taxon>Terriglobales</taxon>
        <taxon>Candidatus Korobacteraceae</taxon>
        <taxon>Candidatus Korobacter</taxon>
    </lineage>
</organism>
<dbReference type="HAMAP" id="MF_01147">
    <property type="entry name" value="Lgt"/>
    <property type="match status" value="1"/>
</dbReference>
<dbReference type="EC" id="2.5.1.145" evidence="7"/>
<feature type="transmembrane region" description="Helical" evidence="7">
    <location>
        <begin position="257"/>
        <end position="278"/>
    </location>
</feature>
<keyword evidence="4 7" id="KW-0812">Transmembrane</keyword>
<evidence type="ECO:0000256" key="1">
    <source>
        <dbReference type="ARBA" id="ARBA00007150"/>
    </source>
</evidence>
<evidence type="ECO:0000313" key="8">
    <source>
        <dbReference type="EMBL" id="MBI2678859.1"/>
    </source>
</evidence>
<comment type="subcellular location">
    <subcellularLocation>
        <location evidence="7">Cell membrane</location>
        <topology evidence="7">Multi-pass membrane protein</topology>
    </subcellularLocation>
</comment>
<dbReference type="Pfam" id="PF01790">
    <property type="entry name" value="LGT"/>
    <property type="match status" value="1"/>
</dbReference>
<dbReference type="EMBL" id="JACPNR010000010">
    <property type="protein sequence ID" value="MBI2678859.1"/>
    <property type="molecule type" value="Genomic_DNA"/>
</dbReference>
<feature type="transmembrane region" description="Helical" evidence="7">
    <location>
        <begin position="108"/>
        <end position="126"/>
    </location>
</feature>
<keyword evidence="5 7" id="KW-1133">Transmembrane helix</keyword>
<evidence type="ECO:0000256" key="3">
    <source>
        <dbReference type="ARBA" id="ARBA00022679"/>
    </source>
</evidence>
<dbReference type="SUPFAM" id="SSF53335">
    <property type="entry name" value="S-adenosyl-L-methionine-dependent methyltransferases"/>
    <property type="match status" value="1"/>
</dbReference>
<evidence type="ECO:0000256" key="2">
    <source>
        <dbReference type="ARBA" id="ARBA00022475"/>
    </source>
</evidence>
<keyword evidence="6 7" id="KW-0472">Membrane</keyword>
<dbReference type="GO" id="GO:0042158">
    <property type="term" value="P:lipoprotein biosynthetic process"/>
    <property type="evidence" value="ECO:0007669"/>
    <property type="project" value="UniProtKB-UniRule"/>
</dbReference>
<keyword evidence="3 7" id="KW-0808">Transferase</keyword>
<proteinExistence type="inferred from homology"/>
<name>A0A932A8W6_9BACT</name>
<dbReference type="InterPro" id="IPR029063">
    <property type="entry name" value="SAM-dependent_MTases_sf"/>
</dbReference>
<dbReference type="Pfam" id="PF13578">
    <property type="entry name" value="Methyltransf_24"/>
    <property type="match status" value="1"/>
</dbReference>
<feature type="transmembrane region" description="Helical" evidence="7">
    <location>
        <begin position="192"/>
        <end position="211"/>
    </location>
</feature>
<dbReference type="Gene3D" id="3.40.50.150">
    <property type="entry name" value="Vaccinia Virus protein VP39"/>
    <property type="match status" value="1"/>
</dbReference>
<feature type="transmembrane region" description="Helical" evidence="7">
    <location>
        <begin position="84"/>
        <end position="101"/>
    </location>
</feature>
<evidence type="ECO:0000256" key="4">
    <source>
        <dbReference type="ARBA" id="ARBA00022692"/>
    </source>
</evidence>
<feature type="transmembrane region" description="Helical" evidence="7">
    <location>
        <begin position="164"/>
        <end position="180"/>
    </location>
</feature>
<comment type="function">
    <text evidence="7">Catalyzes the transfer of the diacylglyceryl group from phosphatidylglycerol to the sulfhydryl group of the N-terminal cysteine of a prolipoprotein, the first step in the formation of mature lipoproteins.</text>
</comment>
<comment type="catalytic activity">
    <reaction evidence="7">
        <text>L-cysteinyl-[prolipoprotein] + a 1,2-diacyl-sn-glycero-3-phospho-(1'-sn-glycerol) = an S-1,2-diacyl-sn-glyceryl-L-cysteinyl-[prolipoprotein] + sn-glycerol 1-phosphate + H(+)</text>
        <dbReference type="Rhea" id="RHEA:56712"/>
        <dbReference type="Rhea" id="RHEA-COMP:14679"/>
        <dbReference type="Rhea" id="RHEA-COMP:14680"/>
        <dbReference type="ChEBI" id="CHEBI:15378"/>
        <dbReference type="ChEBI" id="CHEBI:29950"/>
        <dbReference type="ChEBI" id="CHEBI:57685"/>
        <dbReference type="ChEBI" id="CHEBI:64716"/>
        <dbReference type="ChEBI" id="CHEBI:140658"/>
        <dbReference type="EC" id="2.5.1.145"/>
    </reaction>
</comment>
<dbReference type="GO" id="GO:0008961">
    <property type="term" value="F:phosphatidylglycerol-prolipoprotein diacylglyceryl transferase activity"/>
    <property type="evidence" value="ECO:0007669"/>
    <property type="project" value="UniProtKB-UniRule"/>
</dbReference>
<gene>
    <name evidence="7" type="primary">lgt</name>
    <name evidence="8" type="ORF">HYX28_08760</name>
</gene>
<dbReference type="AlphaFoldDB" id="A0A932A8W6"/>
<feature type="transmembrane region" description="Helical" evidence="7">
    <location>
        <begin position="12"/>
        <end position="30"/>
    </location>
</feature>
<protein>
    <recommendedName>
        <fullName evidence="7">Phosphatidylglycerol--prolipoprotein diacylglyceryl transferase</fullName>
        <ecNumber evidence="7">2.5.1.145</ecNumber>
    </recommendedName>
</protein>
<evidence type="ECO:0000256" key="6">
    <source>
        <dbReference type="ARBA" id="ARBA00023136"/>
    </source>
</evidence>
<evidence type="ECO:0000256" key="5">
    <source>
        <dbReference type="ARBA" id="ARBA00022989"/>
    </source>
</evidence>
<dbReference type="InterPro" id="IPR001640">
    <property type="entry name" value="Lgt"/>
</dbReference>
<dbReference type="GO" id="GO:0005886">
    <property type="term" value="C:plasma membrane"/>
    <property type="evidence" value="ECO:0007669"/>
    <property type="project" value="UniProtKB-SubCell"/>
</dbReference>
<comment type="caution">
    <text evidence="8">The sequence shown here is derived from an EMBL/GenBank/DDBJ whole genome shotgun (WGS) entry which is preliminary data.</text>
</comment>
<dbReference type="PANTHER" id="PTHR30589:SF0">
    <property type="entry name" value="PHOSPHATIDYLGLYCEROL--PROLIPOPROTEIN DIACYLGLYCERYL TRANSFERASE"/>
    <property type="match status" value="1"/>
</dbReference>
<reference evidence="8" key="1">
    <citation type="submission" date="2020-07" db="EMBL/GenBank/DDBJ databases">
        <title>Huge and variable diversity of episymbiotic CPR bacteria and DPANN archaea in groundwater ecosystems.</title>
        <authorList>
            <person name="He C.Y."/>
            <person name="Keren R."/>
            <person name="Whittaker M."/>
            <person name="Farag I.F."/>
            <person name="Doudna J."/>
            <person name="Cate J.H.D."/>
            <person name="Banfield J.F."/>
        </authorList>
    </citation>
    <scope>NUCLEOTIDE SEQUENCE</scope>
    <source>
        <strain evidence="8">NC_groundwater_580_Pr5_B-0.1um_64_19</strain>
    </source>
</reference>
<evidence type="ECO:0000313" key="9">
    <source>
        <dbReference type="Proteomes" id="UP000779809"/>
    </source>
</evidence>
<accession>A0A932A8W6</accession>
<sequence length="486" mass="54307">MLPYIKIGPLQLGTFGLVVWLALVVSYYVLRAEFRRRRLPSDPANLTLLLGIMGVLGAKLYSALETPRELFAHPFDVLFSRTGFTWHGSVILCIIALIFWARRYRIPVLVLLDACAPATAIGYGIGRIGCLISGDGDYGTPTALPWCMRFPKGLVPTNDCVHPTPVYELLLALLIFWFLWQEGKRAAQLQRPAGTLTGEFLILTGVARFFIEFIRYIEGKSFAFGETFGQGFVDWFNGVFGIQLPWGYPHALDTAQITSLVSILAGATLLAIVLPKFLRGREEHRILEHVALFGEATQPEYTPATAECPHPERWRMYDSMSAEVEVLDFLKQLVITAKPELIVETGTFTALSTIRMAEGLAQNGIGRLITIEFDPKVFAKAKERVEASGVAEWIEMSNTSSLETTIDGQIDLLFSDSALDIREQEVRRFLPQMSPNGLILMHDASSHYKVVREQAMRLEAEGLICVVFLNTPRGLVLAQRRNGRKQ</sequence>
<evidence type="ECO:0000256" key="7">
    <source>
        <dbReference type="HAMAP-Rule" id="MF_01147"/>
    </source>
</evidence>
<comment type="similarity">
    <text evidence="1 7">Belongs to the Lgt family.</text>
</comment>
<dbReference type="Proteomes" id="UP000779809">
    <property type="component" value="Unassembled WGS sequence"/>
</dbReference>
<feature type="binding site" evidence="7">
    <location>
        <position position="127"/>
    </location>
    <ligand>
        <name>a 1,2-diacyl-sn-glycero-3-phospho-(1'-sn-glycerol)</name>
        <dbReference type="ChEBI" id="CHEBI:64716"/>
    </ligand>
</feature>
<feature type="transmembrane region" description="Helical" evidence="7">
    <location>
        <begin position="42"/>
        <end position="64"/>
    </location>
</feature>
<keyword evidence="2 7" id="KW-1003">Cell membrane</keyword>
<dbReference type="PANTHER" id="PTHR30589">
    <property type="entry name" value="PROLIPOPROTEIN DIACYLGLYCERYL TRANSFERASE"/>
    <property type="match status" value="1"/>
</dbReference>
<comment type="pathway">
    <text evidence="7">Protein modification; lipoprotein biosynthesis (diacylglyceryl transfer).</text>
</comment>